<gene>
    <name evidence="2" type="ORF">Tco_0843157</name>
</gene>
<evidence type="ECO:0000313" key="2">
    <source>
        <dbReference type="EMBL" id="GJT08695.1"/>
    </source>
</evidence>
<evidence type="ECO:0000313" key="3">
    <source>
        <dbReference type="Proteomes" id="UP001151760"/>
    </source>
</evidence>
<proteinExistence type="predicted"/>
<comment type="caution">
    <text evidence="2">The sequence shown here is derived from an EMBL/GenBank/DDBJ whole genome shotgun (WGS) entry which is preliminary data.</text>
</comment>
<evidence type="ECO:0000256" key="1">
    <source>
        <dbReference type="SAM" id="MobiDB-lite"/>
    </source>
</evidence>
<accession>A0ABQ5B1U8</accession>
<reference evidence="2" key="1">
    <citation type="journal article" date="2022" name="Int. J. Mol. Sci.">
        <title>Draft Genome of Tanacetum Coccineum: Genomic Comparison of Closely Related Tanacetum-Family Plants.</title>
        <authorList>
            <person name="Yamashiro T."/>
            <person name="Shiraishi A."/>
            <person name="Nakayama K."/>
            <person name="Satake H."/>
        </authorList>
    </citation>
    <scope>NUCLEOTIDE SEQUENCE</scope>
</reference>
<feature type="region of interest" description="Disordered" evidence="1">
    <location>
        <begin position="29"/>
        <end position="65"/>
    </location>
</feature>
<dbReference type="EMBL" id="BQNB010012850">
    <property type="protein sequence ID" value="GJT08695.1"/>
    <property type="molecule type" value="Genomic_DNA"/>
</dbReference>
<reference evidence="2" key="2">
    <citation type="submission" date="2022-01" db="EMBL/GenBank/DDBJ databases">
        <authorList>
            <person name="Yamashiro T."/>
            <person name="Shiraishi A."/>
            <person name="Satake H."/>
            <person name="Nakayama K."/>
        </authorList>
    </citation>
    <scope>NUCLEOTIDE SEQUENCE</scope>
</reference>
<feature type="compositionally biased region" description="Polar residues" evidence="1">
    <location>
        <begin position="37"/>
        <end position="65"/>
    </location>
</feature>
<name>A0ABQ5B1U8_9ASTR</name>
<keyword evidence="3" id="KW-1185">Reference proteome</keyword>
<sequence length="140" mass="15803">MLALPAAAKKQGNKHLLTFRLTPTFLTRTPSLDGGVNSHQTMANKRSLQQGIRQTSGPRSSQYQHSGHMHQLANSNRMALVQHEKKPSGIHIRDLREREETVADQHAHTFLEIESLNKTSFLKFFNFNTSSLQEGRAISE</sequence>
<organism evidence="2 3">
    <name type="scientific">Tanacetum coccineum</name>
    <dbReference type="NCBI Taxonomy" id="301880"/>
    <lineage>
        <taxon>Eukaryota</taxon>
        <taxon>Viridiplantae</taxon>
        <taxon>Streptophyta</taxon>
        <taxon>Embryophyta</taxon>
        <taxon>Tracheophyta</taxon>
        <taxon>Spermatophyta</taxon>
        <taxon>Magnoliopsida</taxon>
        <taxon>eudicotyledons</taxon>
        <taxon>Gunneridae</taxon>
        <taxon>Pentapetalae</taxon>
        <taxon>asterids</taxon>
        <taxon>campanulids</taxon>
        <taxon>Asterales</taxon>
        <taxon>Asteraceae</taxon>
        <taxon>Asteroideae</taxon>
        <taxon>Anthemideae</taxon>
        <taxon>Anthemidinae</taxon>
        <taxon>Tanacetum</taxon>
    </lineage>
</organism>
<protein>
    <submittedName>
        <fullName evidence="2">Uncharacterized protein</fullName>
    </submittedName>
</protein>
<dbReference type="Proteomes" id="UP001151760">
    <property type="component" value="Unassembled WGS sequence"/>
</dbReference>